<organism evidence="2 3">
    <name type="scientific">Dysgonomonas alginatilytica</name>
    <dbReference type="NCBI Taxonomy" id="1605892"/>
    <lineage>
        <taxon>Bacteria</taxon>
        <taxon>Pseudomonadati</taxon>
        <taxon>Bacteroidota</taxon>
        <taxon>Bacteroidia</taxon>
        <taxon>Bacteroidales</taxon>
        <taxon>Dysgonomonadaceae</taxon>
        <taxon>Dysgonomonas</taxon>
    </lineage>
</organism>
<evidence type="ECO:0000313" key="2">
    <source>
        <dbReference type="EMBL" id="PXV59306.1"/>
    </source>
</evidence>
<gene>
    <name evidence="2" type="ORF">CLV62_1389</name>
</gene>
<accession>A0A2V3PQC8</accession>
<dbReference type="Proteomes" id="UP000247973">
    <property type="component" value="Unassembled WGS sequence"/>
</dbReference>
<dbReference type="RefSeq" id="WP_110312388.1">
    <property type="nucleotide sequence ID" value="NZ_QICL01000038.1"/>
</dbReference>
<proteinExistence type="predicted"/>
<name>A0A2V3PQC8_9BACT</name>
<dbReference type="EMBL" id="QICL01000038">
    <property type="protein sequence ID" value="PXV59306.1"/>
    <property type="molecule type" value="Genomic_DNA"/>
</dbReference>
<sequence length="258" mass="27032">MTKLTSTFIILLFCNICIAQIGINTENPKALLHIDGASTSATTNPSTGSITAAQAVDDIVVTNQGNVGIGTLAPVTKLDITSQSAGGAIKIADTTQGIGKMLVSDANGVGTWASVIGSWYAILTGTWTVAYQTTTTIRQLTNFSSSSISSALQGSVNMSTGTIQVPYTGKYRVTIAGHWGTNRVGNNPYLVAPHIYANGVSIWNGTIVGYSNGWGISPTFVSILNFTAGNNITVRTNETATNNANMVDQCSLIIEFIQ</sequence>
<evidence type="ECO:0000256" key="1">
    <source>
        <dbReference type="SAM" id="SignalP"/>
    </source>
</evidence>
<evidence type="ECO:0000313" key="3">
    <source>
        <dbReference type="Proteomes" id="UP000247973"/>
    </source>
</evidence>
<feature type="signal peptide" evidence="1">
    <location>
        <begin position="1"/>
        <end position="19"/>
    </location>
</feature>
<protein>
    <recommendedName>
        <fullName evidence="4">C1q domain-containing protein</fullName>
    </recommendedName>
</protein>
<keyword evidence="1" id="KW-0732">Signal</keyword>
<feature type="chain" id="PRO_5016103862" description="C1q domain-containing protein" evidence="1">
    <location>
        <begin position="20"/>
        <end position="258"/>
    </location>
</feature>
<comment type="caution">
    <text evidence="2">The sequence shown here is derived from an EMBL/GenBank/DDBJ whole genome shotgun (WGS) entry which is preliminary data.</text>
</comment>
<dbReference type="OrthoDB" id="1252924at2"/>
<reference evidence="2 3" key="1">
    <citation type="submission" date="2018-03" db="EMBL/GenBank/DDBJ databases">
        <title>Genomic Encyclopedia of Archaeal and Bacterial Type Strains, Phase II (KMG-II): from individual species to whole genera.</title>
        <authorList>
            <person name="Goeker M."/>
        </authorList>
    </citation>
    <scope>NUCLEOTIDE SEQUENCE [LARGE SCALE GENOMIC DNA]</scope>
    <source>
        <strain evidence="2 3">DSM 100214</strain>
    </source>
</reference>
<keyword evidence="3" id="KW-1185">Reference proteome</keyword>
<evidence type="ECO:0008006" key="4">
    <source>
        <dbReference type="Google" id="ProtNLM"/>
    </source>
</evidence>
<dbReference type="AlphaFoldDB" id="A0A2V3PQC8"/>